<evidence type="ECO:0000256" key="7">
    <source>
        <dbReference type="ARBA" id="ARBA00048424"/>
    </source>
</evidence>
<dbReference type="EC" id="3.6.1.52" evidence="1"/>
<dbReference type="PROSITE" id="PS00383">
    <property type="entry name" value="TYR_PHOSPHATASE_1"/>
    <property type="match status" value="1"/>
</dbReference>
<keyword evidence="2" id="KW-0378">Hydrolase</keyword>
<dbReference type="SUPFAM" id="SSF52799">
    <property type="entry name" value="(Phosphotyrosine protein) phosphatases II"/>
    <property type="match status" value="1"/>
</dbReference>
<dbReference type="EMBL" id="JBDFQZ010000004">
    <property type="protein sequence ID" value="KAK9735817.1"/>
    <property type="molecule type" value="Genomic_DNA"/>
</dbReference>
<feature type="region of interest" description="Disordered" evidence="8">
    <location>
        <begin position="1"/>
        <end position="22"/>
    </location>
</feature>
<protein>
    <recommendedName>
        <fullName evidence="1">diphosphoinositol-polyphosphate diphosphatase</fullName>
        <ecNumber evidence="1">3.6.1.52</ecNumber>
    </recommendedName>
</protein>
<evidence type="ECO:0000259" key="9">
    <source>
        <dbReference type="PROSITE" id="PS50054"/>
    </source>
</evidence>
<comment type="catalytic activity">
    <reaction evidence="6">
        <text>1,5-bis(diphospho)-1D-myo-inositol 2,3,4,6-tetrakisphosphate + H2O = 1-diphospho-1D-myo-inositol 2,3,4,5,6-pentakisphosphate + phosphate + 2 H(+)</text>
        <dbReference type="Rhea" id="RHEA:79699"/>
        <dbReference type="ChEBI" id="CHEBI:15377"/>
        <dbReference type="ChEBI" id="CHEBI:15378"/>
        <dbReference type="ChEBI" id="CHEBI:43474"/>
        <dbReference type="ChEBI" id="CHEBI:74946"/>
        <dbReference type="ChEBI" id="CHEBI:77983"/>
        <dbReference type="EC" id="3.6.1.52"/>
    </reaction>
    <physiologicalReaction direction="left-to-right" evidence="6">
        <dbReference type="Rhea" id="RHEA:79700"/>
    </physiologicalReaction>
</comment>
<comment type="catalytic activity">
    <reaction evidence="5">
        <text>3,5-bis(diphospho)-1D-myo-inositol 1,2,4,6-tetrakisphosphate + H2O = 3-diphospho-1D-myo-inositol 1,2,4,5,6-pentakisphosphate + phosphate + 2 H(+)</text>
        <dbReference type="Rhea" id="RHEA:56312"/>
        <dbReference type="ChEBI" id="CHEBI:15377"/>
        <dbReference type="ChEBI" id="CHEBI:15378"/>
        <dbReference type="ChEBI" id="CHEBI:43474"/>
        <dbReference type="ChEBI" id="CHEBI:140372"/>
        <dbReference type="ChEBI" id="CHEBI:140374"/>
        <dbReference type="EC" id="3.6.1.52"/>
    </reaction>
    <physiologicalReaction direction="left-to-right" evidence="5">
        <dbReference type="Rhea" id="RHEA:56313"/>
    </physiologicalReaction>
</comment>
<comment type="caution">
    <text evidence="10">The sequence shown here is derived from an EMBL/GenBank/DDBJ whole genome shotgun (WGS) entry which is preliminary data.</text>
</comment>
<evidence type="ECO:0000256" key="2">
    <source>
        <dbReference type="ARBA" id="ARBA00022801"/>
    </source>
</evidence>
<accession>A0AAW1LNZ1</accession>
<keyword evidence="11" id="KW-1185">Reference proteome</keyword>
<dbReference type="InterPro" id="IPR020422">
    <property type="entry name" value="TYR_PHOSPHATASE_DUAL_dom"/>
</dbReference>
<comment type="similarity">
    <text evidence="3">Belongs to the protein-tyrosine phosphatase family. Atypical dual-specificity phosphatase Siw14-like subfamily.</text>
</comment>
<dbReference type="Pfam" id="PF03162">
    <property type="entry name" value="Y_phosphatase2"/>
    <property type="match status" value="1"/>
</dbReference>
<dbReference type="PRINTS" id="PR01911">
    <property type="entry name" value="PFDSPHPHTASE"/>
</dbReference>
<dbReference type="FunFam" id="3.90.190.10:FF:000024">
    <property type="entry name" value="probable tyrosine-protein phosphatase At1g05000"/>
    <property type="match status" value="1"/>
</dbReference>
<reference evidence="10" key="1">
    <citation type="submission" date="2024-03" db="EMBL/GenBank/DDBJ databases">
        <title>WGS assembly of Saponaria officinalis var. Norfolk2.</title>
        <authorList>
            <person name="Jenkins J."/>
            <person name="Shu S."/>
            <person name="Grimwood J."/>
            <person name="Barry K."/>
            <person name="Goodstein D."/>
            <person name="Schmutz J."/>
            <person name="Leebens-Mack J."/>
            <person name="Osbourn A."/>
        </authorList>
    </citation>
    <scope>NUCLEOTIDE SEQUENCE [LARGE SCALE GENOMIC DNA]</scope>
    <source>
        <strain evidence="10">JIC</strain>
    </source>
</reference>
<evidence type="ECO:0000313" key="11">
    <source>
        <dbReference type="Proteomes" id="UP001443914"/>
    </source>
</evidence>
<dbReference type="AlphaFoldDB" id="A0AAW1LNZ1"/>
<comment type="catalytic activity">
    <reaction evidence="4">
        <text>5-diphospho-1D-myo-inositol 1,2,3,4,6-pentakisphosphate + H2O = 1D-myo-inositol hexakisphosphate + phosphate + H(+)</text>
        <dbReference type="Rhea" id="RHEA:22384"/>
        <dbReference type="ChEBI" id="CHEBI:15377"/>
        <dbReference type="ChEBI" id="CHEBI:15378"/>
        <dbReference type="ChEBI" id="CHEBI:43474"/>
        <dbReference type="ChEBI" id="CHEBI:58130"/>
        <dbReference type="ChEBI" id="CHEBI:58628"/>
        <dbReference type="EC" id="3.6.1.52"/>
    </reaction>
    <physiologicalReaction direction="left-to-right" evidence="4">
        <dbReference type="Rhea" id="RHEA:22385"/>
    </physiologicalReaction>
</comment>
<dbReference type="Gene3D" id="3.90.190.10">
    <property type="entry name" value="Protein tyrosine phosphatase superfamily"/>
    <property type="match status" value="1"/>
</dbReference>
<evidence type="ECO:0000256" key="6">
    <source>
        <dbReference type="ARBA" id="ARBA00047927"/>
    </source>
</evidence>
<dbReference type="PANTHER" id="PTHR31126">
    <property type="entry name" value="TYROSINE-PROTEIN PHOSPHATASE"/>
    <property type="match status" value="1"/>
</dbReference>
<dbReference type="InterPro" id="IPR004861">
    <property type="entry name" value="Siw14-like"/>
</dbReference>
<dbReference type="CDD" id="cd14528">
    <property type="entry name" value="PFA-DSP_Siw14"/>
    <property type="match status" value="1"/>
</dbReference>
<dbReference type="GO" id="GO:0016791">
    <property type="term" value="F:phosphatase activity"/>
    <property type="evidence" value="ECO:0007669"/>
    <property type="project" value="InterPro"/>
</dbReference>
<dbReference type="GO" id="GO:0052845">
    <property type="term" value="F:inositol-5-diphosphate-1,2,3,4,6-pentakisphosphate diphosphatase activity"/>
    <property type="evidence" value="ECO:0007669"/>
    <property type="project" value="UniProtKB-ARBA"/>
</dbReference>
<proteinExistence type="inferred from homology"/>
<gene>
    <name evidence="10" type="ORF">RND81_04G230300</name>
</gene>
<dbReference type="PANTHER" id="PTHR31126:SF46">
    <property type="entry name" value="TYROSINE-PROTEIN PHOSPHATASE DSP5"/>
    <property type="match status" value="1"/>
</dbReference>
<evidence type="ECO:0000256" key="1">
    <source>
        <dbReference type="ARBA" id="ARBA00012527"/>
    </source>
</evidence>
<organism evidence="10 11">
    <name type="scientific">Saponaria officinalis</name>
    <name type="common">Common soapwort</name>
    <name type="synonym">Lychnis saponaria</name>
    <dbReference type="NCBI Taxonomy" id="3572"/>
    <lineage>
        <taxon>Eukaryota</taxon>
        <taxon>Viridiplantae</taxon>
        <taxon>Streptophyta</taxon>
        <taxon>Embryophyta</taxon>
        <taxon>Tracheophyta</taxon>
        <taxon>Spermatophyta</taxon>
        <taxon>Magnoliopsida</taxon>
        <taxon>eudicotyledons</taxon>
        <taxon>Gunneridae</taxon>
        <taxon>Pentapetalae</taxon>
        <taxon>Caryophyllales</taxon>
        <taxon>Caryophyllaceae</taxon>
        <taxon>Caryophylleae</taxon>
        <taxon>Saponaria</taxon>
    </lineage>
</organism>
<dbReference type="InterPro" id="IPR029021">
    <property type="entry name" value="Prot-tyrosine_phosphatase-like"/>
</dbReference>
<dbReference type="Proteomes" id="UP001443914">
    <property type="component" value="Unassembled WGS sequence"/>
</dbReference>
<sequence length="229" mass="26870">MSIINWEKQQKNKEKKKKKKEENCKNNGITEVKIDEIEKQNDVVLIPPINFSMVEEGLYRSGFPQPSNFPFIETLNLKSIIYLCTEPYPEEHCKFLESHNIQLFQFGIEGTKETVPEAVISKALRILIDVRSYPVLIHCKRGKHRTGCVVGCLRKLQNWCMSSVFEEYQRFAGAKARITDMKFMESYDVLRMRQSLYSLIYQYHGYGSNKRRLLYREESVPPQSRIKSS</sequence>
<evidence type="ECO:0000313" key="10">
    <source>
        <dbReference type="EMBL" id="KAK9735817.1"/>
    </source>
</evidence>
<dbReference type="GO" id="GO:0005737">
    <property type="term" value="C:cytoplasm"/>
    <property type="evidence" value="ECO:0007669"/>
    <property type="project" value="TreeGrafter"/>
</dbReference>
<dbReference type="PROSITE" id="PS50054">
    <property type="entry name" value="TYR_PHOSPHATASE_DUAL"/>
    <property type="match status" value="1"/>
</dbReference>
<comment type="catalytic activity">
    <reaction evidence="7">
        <text>6-diphospho-1D-myo-inositol pentakisphosphate + H2O = 1D-myo-inositol hexakisphosphate + phosphate + H(+)</text>
        <dbReference type="Rhea" id="RHEA:79703"/>
        <dbReference type="ChEBI" id="CHEBI:15377"/>
        <dbReference type="ChEBI" id="CHEBI:15378"/>
        <dbReference type="ChEBI" id="CHEBI:43474"/>
        <dbReference type="ChEBI" id="CHEBI:58130"/>
        <dbReference type="ChEBI" id="CHEBI:230534"/>
        <dbReference type="EC" id="3.6.1.52"/>
    </reaction>
    <physiologicalReaction direction="left-to-right" evidence="7">
        <dbReference type="Rhea" id="RHEA:79704"/>
    </physiologicalReaction>
</comment>
<dbReference type="InterPro" id="IPR016130">
    <property type="entry name" value="Tyr_Pase_AS"/>
</dbReference>
<feature type="domain" description="Tyrosine-protein phosphatase" evidence="9">
    <location>
        <begin position="50"/>
        <end position="196"/>
    </location>
</feature>
<evidence type="ECO:0000256" key="4">
    <source>
        <dbReference type="ARBA" id="ARBA00047342"/>
    </source>
</evidence>
<name>A0AAW1LNZ1_SAPOF</name>
<dbReference type="GO" id="GO:0052847">
    <property type="term" value="F:inositol-1,5-bisdiphosphate-2,3,4,6-tetrakisphosphate 5-diphosphatase activity"/>
    <property type="evidence" value="ECO:0007669"/>
    <property type="project" value="UniProtKB-ARBA"/>
</dbReference>
<evidence type="ECO:0000256" key="3">
    <source>
        <dbReference type="ARBA" id="ARBA00044949"/>
    </source>
</evidence>
<dbReference type="InterPro" id="IPR020428">
    <property type="entry name" value="PFA-DSPs"/>
</dbReference>
<evidence type="ECO:0000256" key="5">
    <source>
        <dbReference type="ARBA" id="ARBA00047562"/>
    </source>
</evidence>
<evidence type="ECO:0000256" key="8">
    <source>
        <dbReference type="SAM" id="MobiDB-lite"/>
    </source>
</evidence>